<sequence length="65" mass="7410">MYYGLFDKKVVVLVLNPLDSLGDDQVRKKKLLNISAINLNKMTLNFETVQKIKKGAFSFVYLAKS</sequence>
<dbReference type="Proteomes" id="UP000325313">
    <property type="component" value="Unassembled WGS sequence"/>
</dbReference>
<gene>
    <name evidence="1" type="ORF">PGTUg99_005234</name>
</gene>
<protein>
    <submittedName>
        <fullName evidence="1">Uncharacterized protein</fullName>
    </submittedName>
</protein>
<evidence type="ECO:0000313" key="2">
    <source>
        <dbReference type="Proteomes" id="UP000325313"/>
    </source>
</evidence>
<reference evidence="1 2" key="1">
    <citation type="submission" date="2019-05" db="EMBL/GenBank/DDBJ databases">
        <title>Emergence of the Ug99 lineage of the wheat stem rust pathogen through somatic hybridization.</title>
        <authorList>
            <person name="Li F."/>
            <person name="Upadhyaya N.M."/>
            <person name="Sperschneider J."/>
            <person name="Matny O."/>
            <person name="Nguyen-Phuc H."/>
            <person name="Mago R."/>
            <person name="Raley C."/>
            <person name="Miller M.E."/>
            <person name="Silverstein K.A.T."/>
            <person name="Henningsen E."/>
            <person name="Hirsch C.D."/>
            <person name="Visser B."/>
            <person name="Pretorius Z.A."/>
            <person name="Steffenson B.J."/>
            <person name="Schwessinger B."/>
            <person name="Dodds P.N."/>
            <person name="Figueroa M."/>
        </authorList>
    </citation>
    <scope>NUCLEOTIDE SEQUENCE [LARGE SCALE GENOMIC DNA]</scope>
    <source>
        <strain evidence="1 2">Ug99</strain>
    </source>
</reference>
<organism evidence="1 2">
    <name type="scientific">Puccinia graminis f. sp. tritici</name>
    <dbReference type="NCBI Taxonomy" id="56615"/>
    <lineage>
        <taxon>Eukaryota</taxon>
        <taxon>Fungi</taxon>
        <taxon>Dikarya</taxon>
        <taxon>Basidiomycota</taxon>
        <taxon>Pucciniomycotina</taxon>
        <taxon>Pucciniomycetes</taxon>
        <taxon>Pucciniales</taxon>
        <taxon>Pucciniaceae</taxon>
        <taxon>Puccinia</taxon>
    </lineage>
</organism>
<accession>A0A5B0RFQ0</accession>
<evidence type="ECO:0000313" key="1">
    <source>
        <dbReference type="EMBL" id="KAA1124199.1"/>
    </source>
</evidence>
<name>A0A5B0RFQ0_PUCGR</name>
<dbReference type="AlphaFoldDB" id="A0A5B0RFQ0"/>
<proteinExistence type="predicted"/>
<comment type="caution">
    <text evidence="1">The sequence shown here is derived from an EMBL/GenBank/DDBJ whole genome shotgun (WGS) entry which is preliminary data.</text>
</comment>
<dbReference type="EMBL" id="VDEP01000204">
    <property type="protein sequence ID" value="KAA1124199.1"/>
    <property type="molecule type" value="Genomic_DNA"/>
</dbReference>